<accession>A0AAV7U871</accession>
<evidence type="ECO:0000313" key="3">
    <source>
        <dbReference type="Proteomes" id="UP001066276"/>
    </source>
</evidence>
<keyword evidence="1" id="KW-0472">Membrane</keyword>
<keyword evidence="1" id="KW-1133">Transmembrane helix</keyword>
<reference evidence="2" key="1">
    <citation type="journal article" date="2022" name="bioRxiv">
        <title>Sequencing and chromosome-scale assembly of the giantPleurodeles waltlgenome.</title>
        <authorList>
            <person name="Brown T."/>
            <person name="Elewa A."/>
            <person name="Iarovenko S."/>
            <person name="Subramanian E."/>
            <person name="Araus A.J."/>
            <person name="Petzold A."/>
            <person name="Susuki M."/>
            <person name="Suzuki K.-i.T."/>
            <person name="Hayashi T."/>
            <person name="Toyoda A."/>
            <person name="Oliveira C."/>
            <person name="Osipova E."/>
            <person name="Leigh N.D."/>
            <person name="Simon A."/>
            <person name="Yun M.H."/>
        </authorList>
    </citation>
    <scope>NUCLEOTIDE SEQUENCE</scope>
    <source>
        <strain evidence="2">20211129_DDA</strain>
        <tissue evidence="2">Liver</tissue>
    </source>
</reference>
<feature type="transmembrane region" description="Helical" evidence="1">
    <location>
        <begin position="145"/>
        <end position="172"/>
    </location>
</feature>
<organism evidence="2 3">
    <name type="scientific">Pleurodeles waltl</name>
    <name type="common">Iberian ribbed newt</name>
    <dbReference type="NCBI Taxonomy" id="8319"/>
    <lineage>
        <taxon>Eukaryota</taxon>
        <taxon>Metazoa</taxon>
        <taxon>Chordata</taxon>
        <taxon>Craniata</taxon>
        <taxon>Vertebrata</taxon>
        <taxon>Euteleostomi</taxon>
        <taxon>Amphibia</taxon>
        <taxon>Batrachia</taxon>
        <taxon>Caudata</taxon>
        <taxon>Salamandroidea</taxon>
        <taxon>Salamandridae</taxon>
        <taxon>Pleurodelinae</taxon>
        <taxon>Pleurodeles</taxon>
    </lineage>
</organism>
<gene>
    <name evidence="2" type="ORF">NDU88_001907</name>
</gene>
<feature type="transmembrane region" description="Helical" evidence="1">
    <location>
        <begin position="98"/>
        <end position="125"/>
    </location>
</feature>
<dbReference type="EMBL" id="JANPWB010000005">
    <property type="protein sequence ID" value="KAJ1185112.1"/>
    <property type="molecule type" value="Genomic_DNA"/>
</dbReference>
<keyword evidence="3" id="KW-1185">Reference proteome</keyword>
<evidence type="ECO:0000256" key="1">
    <source>
        <dbReference type="SAM" id="Phobius"/>
    </source>
</evidence>
<dbReference type="Proteomes" id="UP001066276">
    <property type="component" value="Chromosome 3_1"/>
</dbReference>
<feature type="transmembrane region" description="Helical" evidence="1">
    <location>
        <begin position="192"/>
        <end position="215"/>
    </location>
</feature>
<comment type="caution">
    <text evidence="2">The sequence shown here is derived from an EMBL/GenBank/DDBJ whole genome shotgun (WGS) entry which is preliminary data.</text>
</comment>
<name>A0AAV7U871_PLEWA</name>
<proteinExistence type="predicted"/>
<keyword evidence="1" id="KW-0812">Transmembrane</keyword>
<sequence>MHTRHYVKVRIGTYEQHCVRARAREEAWSSLPFPQFKWQQLSTQRTRSWSRVACSAISEPRGRTLMLHTCTMPLKADGAAGGFWDHRQEVVLEVVVRAIVGAVLAAAGFPVVVCALLETTVAVVVRTGPLSTIGTAVVPAKVKALIIAAACVSIVVEAVSAAVVPAVLAVVITPVAPVLPSVVESVVTALVSLLIVLATVVVEYVFVAVVATVFLA</sequence>
<evidence type="ECO:0000313" key="2">
    <source>
        <dbReference type="EMBL" id="KAJ1185112.1"/>
    </source>
</evidence>
<dbReference type="AlphaFoldDB" id="A0AAV7U871"/>
<protein>
    <submittedName>
        <fullName evidence="2">Uncharacterized protein</fullName>
    </submittedName>
</protein>